<feature type="region of interest" description="Disordered" evidence="9">
    <location>
        <begin position="1"/>
        <end position="40"/>
    </location>
</feature>
<feature type="compositionally biased region" description="Polar residues" evidence="9">
    <location>
        <begin position="364"/>
        <end position="377"/>
    </location>
</feature>
<evidence type="ECO:0000256" key="8">
    <source>
        <dbReference type="PROSITE-ProRule" id="PRU10141"/>
    </source>
</evidence>
<evidence type="ECO:0000256" key="3">
    <source>
        <dbReference type="ARBA" id="ARBA00022737"/>
    </source>
</evidence>
<evidence type="ECO:0000313" key="11">
    <source>
        <dbReference type="EMBL" id="VIP04210.1"/>
    </source>
</evidence>
<dbReference type="Gene3D" id="1.10.510.10">
    <property type="entry name" value="Transferase(Phosphotransferase) domain 1"/>
    <property type="match status" value="1"/>
</dbReference>
<dbReference type="Pfam" id="PF00400">
    <property type="entry name" value="WD40"/>
    <property type="match status" value="4"/>
</dbReference>
<dbReference type="InterPro" id="IPR015943">
    <property type="entry name" value="WD40/YVTN_repeat-like_dom_sf"/>
</dbReference>
<dbReference type="SMART" id="SM00320">
    <property type="entry name" value="WD40"/>
    <property type="match status" value="6"/>
</dbReference>
<keyword evidence="12" id="KW-1185">Reference proteome</keyword>
<dbReference type="PROSITE" id="PS00108">
    <property type="entry name" value="PROTEIN_KINASE_ST"/>
    <property type="match status" value="1"/>
</dbReference>
<feature type="domain" description="Protein kinase" evidence="10">
    <location>
        <begin position="67"/>
        <end position="337"/>
    </location>
</feature>
<dbReference type="SMART" id="SM00220">
    <property type="entry name" value="S_TKc"/>
    <property type="match status" value="1"/>
</dbReference>
<dbReference type="InterPro" id="IPR017441">
    <property type="entry name" value="Protein_kinase_ATP_BS"/>
</dbReference>
<dbReference type="PRINTS" id="PR00320">
    <property type="entry name" value="GPROTEINBRPT"/>
</dbReference>
<dbReference type="PROSITE" id="PS50011">
    <property type="entry name" value="PROTEIN_KINASE_DOM"/>
    <property type="match status" value="1"/>
</dbReference>
<feature type="repeat" description="WD" evidence="7">
    <location>
        <begin position="635"/>
        <end position="676"/>
    </location>
</feature>
<dbReference type="EMBL" id="LR593887">
    <property type="protein sequence ID" value="VTS05784.1"/>
    <property type="molecule type" value="Genomic_DNA"/>
</dbReference>
<evidence type="ECO:0000256" key="1">
    <source>
        <dbReference type="ARBA" id="ARBA00022574"/>
    </source>
</evidence>
<proteinExistence type="predicted"/>
<dbReference type="InterPro" id="IPR019775">
    <property type="entry name" value="WD40_repeat_CS"/>
</dbReference>
<dbReference type="CDD" id="cd14014">
    <property type="entry name" value="STKc_PknB_like"/>
    <property type="match status" value="1"/>
</dbReference>
<dbReference type="InterPro" id="IPR008271">
    <property type="entry name" value="Ser/Thr_kinase_AS"/>
</dbReference>
<protein>
    <recommendedName>
        <fullName evidence="10">Protein kinase domain-containing protein</fullName>
    </recommendedName>
</protein>
<keyword evidence="3" id="KW-0677">Repeat</keyword>
<dbReference type="RefSeq" id="WP_162659321.1">
    <property type="nucleotide sequence ID" value="NZ_LR593887.1"/>
</dbReference>
<dbReference type="AlphaFoldDB" id="A0A6C2YRC4"/>
<evidence type="ECO:0000256" key="7">
    <source>
        <dbReference type="PROSITE-ProRule" id="PRU00221"/>
    </source>
</evidence>
<dbReference type="PROSITE" id="PS00107">
    <property type="entry name" value="PROTEIN_KINASE_ATP"/>
    <property type="match status" value="1"/>
</dbReference>
<dbReference type="InterPro" id="IPR011009">
    <property type="entry name" value="Kinase-like_dom_sf"/>
</dbReference>
<evidence type="ECO:0000256" key="9">
    <source>
        <dbReference type="SAM" id="MobiDB-lite"/>
    </source>
</evidence>
<dbReference type="PROSITE" id="PS50294">
    <property type="entry name" value="WD_REPEATS_REGION"/>
    <property type="match status" value="2"/>
</dbReference>
<dbReference type="PROSITE" id="PS50082">
    <property type="entry name" value="WD_REPEATS_2"/>
    <property type="match status" value="4"/>
</dbReference>
<dbReference type="InterPro" id="IPR020472">
    <property type="entry name" value="WD40_PAC1"/>
</dbReference>
<dbReference type="SUPFAM" id="SSF56112">
    <property type="entry name" value="Protein kinase-like (PK-like)"/>
    <property type="match status" value="1"/>
</dbReference>
<name>A0A6C2YRC4_9BACT</name>
<gene>
    <name evidence="11" type="ORF">GMBLW1_49830</name>
</gene>
<dbReference type="InterPro" id="IPR001680">
    <property type="entry name" value="WD40_rpt"/>
</dbReference>
<dbReference type="SUPFAM" id="SSF50978">
    <property type="entry name" value="WD40 repeat-like"/>
    <property type="match status" value="1"/>
</dbReference>
<dbReference type="Pfam" id="PF00069">
    <property type="entry name" value="Pkinase"/>
    <property type="match status" value="1"/>
</dbReference>
<organism evidence="11">
    <name type="scientific">Tuwongella immobilis</name>
    <dbReference type="NCBI Taxonomy" id="692036"/>
    <lineage>
        <taxon>Bacteria</taxon>
        <taxon>Pseudomonadati</taxon>
        <taxon>Planctomycetota</taxon>
        <taxon>Planctomycetia</taxon>
        <taxon>Gemmatales</taxon>
        <taxon>Gemmataceae</taxon>
        <taxon>Tuwongella</taxon>
    </lineage>
</organism>
<feature type="repeat" description="WD" evidence="7">
    <location>
        <begin position="557"/>
        <end position="589"/>
    </location>
</feature>
<dbReference type="InterPro" id="IPR036322">
    <property type="entry name" value="WD40_repeat_dom_sf"/>
</dbReference>
<keyword evidence="11" id="KW-0723">Serine/threonine-protein kinase</keyword>
<evidence type="ECO:0000313" key="12">
    <source>
        <dbReference type="Proteomes" id="UP000464378"/>
    </source>
</evidence>
<dbReference type="InParanoid" id="A0A6C2YRC4"/>
<evidence type="ECO:0000256" key="5">
    <source>
        <dbReference type="ARBA" id="ARBA00022777"/>
    </source>
</evidence>
<keyword evidence="1 7" id="KW-0853">WD repeat</keyword>
<accession>A0A6C2YRC4</accession>
<keyword evidence="2" id="KW-0808">Transferase</keyword>
<evidence type="ECO:0000256" key="6">
    <source>
        <dbReference type="ARBA" id="ARBA00022840"/>
    </source>
</evidence>
<feature type="compositionally biased region" description="Basic and acidic residues" evidence="9">
    <location>
        <begin position="7"/>
        <end position="20"/>
    </location>
</feature>
<dbReference type="KEGG" id="tim:GMBLW1_49830"/>
<keyword evidence="5 11" id="KW-0418">Kinase</keyword>
<feature type="region of interest" description="Disordered" evidence="9">
    <location>
        <begin position="363"/>
        <end position="386"/>
    </location>
</feature>
<dbReference type="Proteomes" id="UP000464378">
    <property type="component" value="Chromosome"/>
</dbReference>
<feature type="repeat" description="WD" evidence="7">
    <location>
        <begin position="514"/>
        <end position="548"/>
    </location>
</feature>
<reference evidence="11" key="1">
    <citation type="submission" date="2019-04" db="EMBL/GenBank/DDBJ databases">
        <authorList>
            <consortium name="Science for Life Laboratories"/>
        </authorList>
    </citation>
    <scope>NUCLEOTIDE SEQUENCE</scope>
    <source>
        <strain evidence="11">MBLW1</strain>
    </source>
</reference>
<feature type="repeat" description="WD" evidence="7">
    <location>
        <begin position="425"/>
        <end position="466"/>
    </location>
</feature>
<feature type="binding site" evidence="8">
    <location>
        <position position="96"/>
    </location>
    <ligand>
        <name>ATP</name>
        <dbReference type="ChEBI" id="CHEBI:30616"/>
    </ligand>
</feature>
<dbReference type="Gene3D" id="2.130.10.10">
    <property type="entry name" value="YVTN repeat-like/Quinoprotein amine dehydrogenase"/>
    <property type="match status" value="2"/>
</dbReference>
<dbReference type="PANTHER" id="PTHR43289">
    <property type="entry name" value="MITOGEN-ACTIVATED PROTEIN KINASE KINASE KINASE 20-RELATED"/>
    <property type="match status" value="1"/>
</dbReference>
<dbReference type="CDD" id="cd00200">
    <property type="entry name" value="WD40"/>
    <property type="match status" value="1"/>
</dbReference>
<dbReference type="EMBL" id="LR586016">
    <property type="protein sequence ID" value="VIP04210.1"/>
    <property type="molecule type" value="Genomic_DNA"/>
</dbReference>
<evidence type="ECO:0000256" key="2">
    <source>
        <dbReference type="ARBA" id="ARBA00022679"/>
    </source>
</evidence>
<dbReference type="GO" id="GO:0005524">
    <property type="term" value="F:ATP binding"/>
    <property type="evidence" value="ECO:0007669"/>
    <property type="project" value="UniProtKB-UniRule"/>
</dbReference>
<keyword evidence="4 8" id="KW-0547">Nucleotide-binding</keyword>
<dbReference type="PANTHER" id="PTHR43289:SF6">
    <property type="entry name" value="SERINE_THREONINE-PROTEIN KINASE NEKL-3"/>
    <property type="match status" value="1"/>
</dbReference>
<keyword evidence="6 8" id="KW-0067">ATP-binding</keyword>
<dbReference type="GO" id="GO:0004674">
    <property type="term" value="F:protein serine/threonine kinase activity"/>
    <property type="evidence" value="ECO:0007669"/>
    <property type="project" value="UniProtKB-KW"/>
</dbReference>
<sequence>MSNPQSSHEDGPLPMRREGGDGASSDSPELTPTTPISSGAQSLNALFTPERPVVELDPIAFLRSQGYEVLDEIGRGGMGLVLKARQTGMNRLCALKVIRGNRVDSPRVHERFQREVKAAAKLAHPNLVTAFHTNLDGPIKFLAMEFVPGITLVKLVQTQGPQPVPLILDWLRQAAEGLQHSHEHRMVHRDIKPSNLMVTPWPIPPGKKSTLKILDMGLARDLDDDDHGLTQPGELLGTPDYIAPEQADDPRAVDIRTDLYSLGISFFVVLTGRLPFEGTSLVQKIRQHMMEIPPLVHTLRADVPPAVSSMIAKLLAKNPNDRFQTPAELAEACQDLIKGRPPAYLSAPTAETMPIVPAIPGGTSPHTTISGSPTSPAASVPQPVGQPGMMPMGGTAGPSQMTVPTLANGPSSVGSGPAVQRMWLMTGHAGPVRALDVSSDGNYLVSGGDDETLRIWDARTRRPIRQFEAKGGSVSHVQFAPDFKLAMSASLRILEEPYQIDLWEVATGRPKGRLRGLKSAITSACYSRDSKRIVAGSEDGMLIDWTLSGAVPPKRLRGGHSAPVTGVAFLGEGDRVMSVDRHGRLIIWDCTTATEKGRLELPIDCLETIAMAGPRLAFAGSELKLRLHDGTIRTFAGHTGIVRTVVFSSNRKYLLSAGDDGTIRVWNVESGKTVEQFPAQHGRILTLAVAPHLPVLYAAGDDGVIVQRMLNTPDIV</sequence>
<evidence type="ECO:0000256" key="4">
    <source>
        <dbReference type="ARBA" id="ARBA00022741"/>
    </source>
</evidence>
<evidence type="ECO:0000259" key="10">
    <source>
        <dbReference type="PROSITE" id="PS50011"/>
    </source>
</evidence>
<feature type="compositionally biased region" description="Polar residues" evidence="9">
    <location>
        <begin position="24"/>
        <end position="40"/>
    </location>
</feature>
<dbReference type="Gene3D" id="3.30.200.20">
    <property type="entry name" value="Phosphorylase Kinase, domain 1"/>
    <property type="match status" value="1"/>
</dbReference>
<dbReference type="InterPro" id="IPR000719">
    <property type="entry name" value="Prot_kinase_dom"/>
</dbReference>
<dbReference type="PROSITE" id="PS00678">
    <property type="entry name" value="WD_REPEATS_1"/>
    <property type="match status" value="2"/>
</dbReference>